<organism evidence="1">
    <name type="scientific">marine sediment metagenome</name>
    <dbReference type="NCBI Taxonomy" id="412755"/>
    <lineage>
        <taxon>unclassified sequences</taxon>
        <taxon>metagenomes</taxon>
        <taxon>ecological metagenomes</taxon>
    </lineage>
</organism>
<proteinExistence type="predicted"/>
<gene>
    <name evidence="1" type="ORF">S01H1_82642</name>
</gene>
<dbReference type="PROSITE" id="PS51257">
    <property type="entry name" value="PROKAR_LIPOPROTEIN"/>
    <property type="match status" value="1"/>
</dbReference>
<protein>
    <submittedName>
        <fullName evidence="1">Uncharacterized protein</fullName>
    </submittedName>
</protein>
<dbReference type="EMBL" id="BARS01056049">
    <property type="protein sequence ID" value="GAG51161.1"/>
    <property type="molecule type" value="Genomic_DNA"/>
</dbReference>
<accession>X0ZSF8</accession>
<reference evidence="1" key="1">
    <citation type="journal article" date="2014" name="Front. Microbiol.">
        <title>High frequency of phylogenetically diverse reductive dehalogenase-homologous genes in deep subseafloor sedimentary metagenomes.</title>
        <authorList>
            <person name="Kawai M."/>
            <person name="Futagami T."/>
            <person name="Toyoda A."/>
            <person name="Takaki Y."/>
            <person name="Nishi S."/>
            <person name="Hori S."/>
            <person name="Arai W."/>
            <person name="Tsubouchi T."/>
            <person name="Morono Y."/>
            <person name="Uchiyama I."/>
            <person name="Ito T."/>
            <person name="Fujiyama A."/>
            <person name="Inagaki F."/>
            <person name="Takami H."/>
        </authorList>
    </citation>
    <scope>NUCLEOTIDE SEQUENCE</scope>
    <source>
        <strain evidence="1">Expedition CK06-06</strain>
    </source>
</reference>
<comment type="caution">
    <text evidence="1">The sequence shown here is derived from an EMBL/GenBank/DDBJ whole genome shotgun (WGS) entry which is preliminary data.</text>
</comment>
<dbReference type="AlphaFoldDB" id="X0ZSF8"/>
<name>X0ZSF8_9ZZZZ</name>
<evidence type="ECO:0000313" key="1">
    <source>
        <dbReference type="EMBL" id="GAG51161.1"/>
    </source>
</evidence>
<sequence>MSARSRRLVWSVAVALMVVMAGCSVLGLDPEPGTAEVRVRKGLSNDQAWDQLVGALSRLFYLERAEKNAFQDSGVIYTGWTSRVAGKELPNKKFRVMVVHERQERKVKVMVEETDITGDVGPADKAFVQLVKGTVQMAVGIAPTRST</sequence>